<accession>A0A081N5C3</accession>
<dbReference type="eggNOG" id="COG3653">
    <property type="taxonomic scope" value="Bacteria"/>
</dbReference>
<dbReference type="GO" id="GO:0016810">
    <property type="term" value="F:hydrolase activity, acting on carbon-nitrogen (but not peptide) bonds"/>
    <property type="evidence" value="ECO:0007669"/>
    <property type="project" value="InterPro"/>
</dbReference>
<dbReference type="InterPro" id="IPR013108">
    <property type="entry name" value="Amidohydro_3"/>
</dbReference>
<dbReference type="RefSeq" id="WP_034876694.1">
    <property type="nucleotide sequence ID" value="NZ_JOKG01000003.1"/>
</dbReference>
<gene>
    <name evidence="2" type="ORF">GZ77_15170</name>
</gene>
<evidence type="ECO:0000259" key="1">
    <source>
        <dbReference type="Pfam" id="PF07969"/>
    </source>
</evidence>
<dbReference type="Proteomes" id="UP000028006">
    <property type="component" value="Unassembled WGS sequence"/>
</dbReference>
<dbReference type="InterPro" id="IPR032466">
    <property type="entry name" value="Metal_Hydrolase"/>
</dbReference>
<dbReference type="PANTHER" id="PTHR11647:SF1">
    <property type="entry name" value="COLLAPSIN RESPONSE MEDIATOR PROTEIN"/>
    <property type="match status" value="1"/>
</dbReference>
<protein>
    <recommendedName>
        <fullName evidence="1">Amidohydrolase 3 domain-containing protein</fullName>
    </recommendedName>
</protein>
<organism evidence="2 3">
    <name type="scientific">Endozoicomonas montiporae</name>
    <dbReference type="NCBI Taxonomy" id="1027273"/>
    <lineage>
        <taxon>Bacteria</taxon>
        <taxon>Pseudomonadati</taxon>
        <taxon>Pseudomonadota</taxon>
        <taxon>Gammaproteobacteria</taxon>
        <taxon>Oceanospirillales</taxon>
        <taxon>Endozoicomonadaceae</taxon>
        <taxon>Endozoicomonas</taxon>
    </lineage>
</organism>
<sequence length="543" mass="60166">MTSDYLLRNGTLVDGTGNPARTAHVLIQSDRLKVLSDDDVMTASDLEGVIQVDCTGKVVVPGFIDVHSHMDYFAISDNPEHFNPFVAQGVTTMVVGNCGFSPFGFKHGTQHQHLIENSLFKEGHGSIDWNSFSGYQQRIQSHGTSPNLLSLVGYGVCRTSLNGFNSGSLNQQQHEEMLTLLDEALAQGAAGVSLGLQYKPGVFANIGELKDVARLVKKHDKVLTVHAKAYSVLSGTYPMNPLGKAHNLRAIDEMLDLARETGVKLQFSHLIFVGEKTWPTLQQALDKFDRAIADGVDVRFDMFPYPFGATLLNTLLPEWVMAKMPGVLRQRLPMLRLRLEAYFGFKGVGLGYHCIQITDACCDEYRQYNGLFISEIAEKVGKEAFEVMVDILDFSNAEARVMIHRYYNEDIIQTLMQHPAALYMTDSWPEPSGIENAATYGAFPKFLQLARDNGSMALEQVIARMMSQAAQRFGIKQRGLIKDGYKGDVVVFDWNTVRDNTSRAACSARPTGIEHVFINGVHTINNGQVLSDQRNGDFLKATA</sequence>
<dbReference type="SUPFAM" id="SSF51556">
    <property type="entry name" value="Metallo-dependent hydrolases"/>
    <property type="match status" value="1"/>
</dbReference>
<dbReference type="PANTHER" id="PTHR11647">
    <property type="entry name" value="HYDRANTOINASE/DIHYDROPYRIMIDINASE FAMILY MEMBER"/>
    <property type="match status" value="1"/>
</dbReference>
<evidence type="ECO:0000313" key="3">
    <source>
        <dbReference type="Proteomes" id="UP000028006"/>
    </source>
</evidence>
<name>A0A081N5C3_9GAMM</name>
<dbReference type="EMBL" id="JOKG01000003">
    <property type="protein sequence ID" value="KEQ13646.1"/>
    <property type="molecule type" value="Genomic_DNA"/>
</dbReference>
<evidence type="ECO:0000313" key="2">
    <source>
        <dbReference type="EMBL" id="KEQ13646.1"/>
    </source>
</evidence>
<reference evidence="2 3" key="1">
    <citation type="submission" date="2014-06" db="EMBL/GenBank/DDBJ databases">
        <title>Whole Genome Sequences of Three Symbiotic Endozoicomonas Bacteria.</title>
        <authorList>
            <person name="Neave M.J."/>
            <person name="Apprill A."/>
            <person name="Voolstra C.R."/>
        </authorList>
    </citation>
    <scope>NUCLEOTIDE SEQUENCE [LARGE SCALE GENOMIC DNA]</scope>
    <source>
        <strain evidence="2 3">LMG 24815</strain>
    </source>
</reference>
<dbReference type="Gene3D" id="3.20.20.140">
    <property type="entry name" value="Metal-dependent hydrolases"/>
    <property type="match status" value="2"/>
</dbReference>
<dbReference type="Pfam" id="PF07969">
    <property type="entry name" value="Amidohydro_3"/>
    <property type="match status" value="1"/>
</dbReference>
<comment type="caution">
    <text evidence="2">The sequence shown here is derived from an EMBL/GenBank/DDBJ whole genome shotgun (WGS) entry which is preliminary data.</text>
</comment>
<keyword evidence="3" id="KW-1185">Reference proteome</keyword>
<dbReference type="SUPFAM" id="SSF51338">
    <property type="entry name" value="Composite domain of metallo-dependent hydrolases"/>
    <property type="match status" value="1"/>
</dbReference>
<dbReference type="AlphaFoldDB" id="A0A081N5C3"/>
<feature type="domain" description="Amidohydrolase 3" evidence="1">
    <location>
        <begin position="52"/>
        <end position="106"/>
    </location>
</feature>
<proteinExistence type="predicted"/>
<dbReference type="InterPro" id="IPR050378">
    <property type="entry name" value="Metallo-dep_Hydrolases_sf"/>
</dbReference>
<dbReference type="InterPro" id="IPR011059">
    <property type="entry name" value="Metal-dep_hydrolase_composite"/>
</dbReference>